<protein>
    <submittedName>
        <fullName evidence="2">Site-specific recombinases DNA invertase Pin homologs</fullName>
    </submittedName>
</protein>
<dbReference type="Pfam" id="PF14287">
    <property type="entry name" value="DUF4368"/>
    <property type="match status" value="1"/>
</dbReference>
<sequence length="147" mass="17403">MRNMKAAIEKDKRRIVEIDTMIERLYEDNVPGKIPDDRFSKMMGKYEAEQKALIEAVARAEHSLKVFEQNKVDLRIFLETIRKCTDIKELTPEIVNRLIRRIEIHNSEKIDGRKRVKLDVYFTAVGLIDIPDENELREMMEEIRRSA</sequence>
<organism evidence="2 3">
    <name type="scientific">Candidatus Colimorpha enterica</name>
    <dbReference type="NCBI Taxonomy" id="3083063"/>
    <lineage>
        <taxon>Bacteria</taxon>
        <taxon>Pseudomonadati</taxon>
        <taxon>Bacteroidota</taxon>
        <taxon>Bacteroidia</taxon>
        <taxon>Bacteroidales</taxon>
        <taxon>Candidatus Colimorpha</taxon>
    </lineage>
</organism>
<dbReference type="EMBL" id="CBFW010000240">
    <property type="protein sequence ID" value="CDC74657.1"/>
    <property type="molecule type" value="Genomic_DNA"/>
</dbReference>
<evidence type="ECO:0000313" key="2">
    <source>
        <dbReference type="EMBL" id="CDC74657.1"/>
    </source>
</evidence>
<dbReference type="STRING" id="1263015.BN580_01576"/>
<name>R6UVC7_9BACT</name>
<reference evidence="2" key="1">
    <citation type="submission" date="2012-11" db="EMBL/GenBank/DDBJ databases">
        <title>Dependencies among metagenomic species, viruses, plasmids and units of genetic variation.</title>
        <authorList>
            <person name="Nielsen H.B."/>
            <person name="Almeida M."/>
            <person name="Juncker A.S."/>
            <person name="Rasmussen S."/>
            <person name="Li J."/>
            <person name="Sunagawa S."/>
            <person name="Plichta D."/>
            <person name="Gautier L."/>
            <person name="Le Chatelier E."/>
            <person name="Peletier E."/>
            <person name="Bonde I."/>
            <person name="Nielsen T."/>
            <person name="Manichanh C."/>
            <person name="Arumugam M."/>
            <person name="Batto J."/>
            <person name="Santos M.B.Q.D."/>
            <person name="Blom N."/>
            <person name="Borruel N."/>
            <person name="Burgdorf K.S."/>
            <person name="Boumezbeur F."/>
            <person name="Casellas F."/>
            <person name="Dore J."/>
            <person name="Guarner F."/>
            <person name="Hansen T."/>
            <person name="Hildebrand F."/>
            <person name="Kaas R.S."/>
            <person name="Kennedy S."/>
            <person name="Kristiansen K."/>
            <person name="Kultima J.R."/>
            <person name="Leonard P."/>
            <person name="Levenez F."/>
            <person name="Lund O."/>
            <person name="Moumen B."/>
            <person name="Le Paslier D."/>
            <person name="Pons N."/>
            <person name="Pedersen O."/>
            <person name="Prifti E."/>
            <person name="Qin J."/>
            <person name="Raes J."/>
            <person name="Tap J."/>
            <person name="Tims S."/>
            <person name="Ussery D.W."/>
            <person name="Yamada T."/>
            <person name="MetaHit consortium"/>
            <person name="Renault P."/>
            <person name="Sicheritz-Ponten T."/>
            <person name="Bork P."/>
            <person name="Wang J."/>
            <person name="Brunak S."/>
            <person name="Ehrlich S.D."/>
        </authorList>
    </citation>
    <scope>NUCLEOTIDE SEQUENCE [LARGE SCALE GENOMIC DNA]</scope>
</reference>
<accession>R6UVC7</accession>
<dbReference type="AlphaFoldDB" id="R6UVC7"/>
<evidence type="ECO:0000313" key="3">
    <source>
        <dbReference type="Proteomes" id="UP000017938"/>
    </source>
</evidence>
<dbReference type="Proteomes" id="UP000017938">
    <property type="component" value="Unassembled WGS sequence"/>
</dbReference>
<comment type="caution">
    <text evidence="2">The sequence shown here is derived from an EMBL/GenBank/DDBJ whole genome shotgun (WGS) entry which is preliminary data.</text>
</comment>
<feature type="domain" description="DUF4368" evidence="1">
    <location>
        <begin position="64"/>
        <end position="128"/>
    </location>
</feature>
<gene>
    <name evidence="2" type="ORF">BN580_01576</name>
</gene>
<dbReference type="InterPro" id="IPR025378">
    <property type="entry name" value="DUF4368"/>
</dbReference>
<evidence type="ECO:0000259" key="1">
    <source>
        <dbReference type="Pfam" id="PF14287"/>
    </source>
</evidence>
<proteinExistence type="predicted"/>